<reference evidence="3" key="1">
    <citation type="submission" date="2020-06" db="EMBL/GenBank/DDBJ databases">
        <authorList>
            <consortium name="Plant Systems Biology data submission"/>
        </authorList>
    </citation>
    <scope>NUCLEOTIDE SEQUENCE</scope>
    <source>
        <strain evidence="3">D6</strain>
    </source>
</reference>
<feature type="region of interest" description="Disordered" evidence="1">
    <location>
        <begin position="600"/>
        <end position="644"/>
    </location>
</feature>
<accession>A0A9N8HUU0</accession>
<feature type="transmembrane region" description="Helical" evidence="2">
    <location>
        <begin position="453"/>
        <end position="476"/>
    </location>
</feature>
<feature type="transmembrane region" description="Helical" evidence="2">
    <location>
        <begin position="323"/>
        <end position="346"/>
    </location>
</feature>
<dbReference type="AlphaFoldDB" id="A0A9N8HUU0"/>
<keyword evidence="2" id="KW-0812">Transmembrane</keyword>
<evidence type="ECO:0000313" key="3">
    <source>
        <dbReference type="EMBL" id="CAB9526317.1"/>
    </source>
</evidence>
<organism evidence="3 4">
    <name type="scientific">Seminavis robusta</name>
    <dbReference type="NCBI Taxonomy" id="568900"/>
    <lineage>
        <taxon>Eukaryota</taxon>
        <taxon>Sar</taxon>
        <taxon>Stramenopiles</taxon>
        <taxon>Ochrophyta</taxon>
        <taxon>Bacillariophyta</taxon>
        <taxon>Bacillariophyceae</taxon>
        <taxon>Bacillariophycidae</taxon>
        <taxon>Naviculales</taxon>
        <taxon>Naviculaceae</taxon>
        <taxon>Seminavis</taxon>
    </lineage>
</organism>
<keyword evidence="2" id="KW-1133">Transmembrane helix</keyword>
<dbReference type="PANTHER" id="PTHR31610:SF0">
    <property type="entry name" value="SLC26A_SULP TRANSPORTER DOMAIN-CONTAINING PROTEIN"/>
    <property type="match status" value="1"/>
</dbReference>
<proteinExistence type="predicted"/>
<feature type="transmembrane region" description="Helical" evidence="2">
    <location>
        <begin position="548"/>
        <end position="567"/>
    </location>
</feature>
<feature type="transmembrane region" description="Helical" evidence="2">
    <location>
        <begin position="38"/>
        <end position="59"/>
    </location>
</feature>
<feature type="transmembrane region" description="Helical" evidence="2">
    <location>
        <begin position="182"/>
        <end position="198"/>
    </location>
</feature>
<feature type="transmembrane region" description="Helical" evidence="2">
    <location>
        <begin position="115"/>
        <end position="134"/>
    </location>
</feature>
<protein>
    <submittedName>
        <fullName evidence="3">Inherit from COG: Xanthine uracil vitamin C permease</fullName>
    </submittedName>
</protein>
<comment type="caution">
    <text evidence="3">The sequence shown here is derived from an EMBL/GenBank/DDBJ whole genome shotgun (WGS) entry which is preliminary data.</text>
</comment>
<evidence type="ECO:0000313" key="4">
    <source>
        <dbReference type="Proteomes" id="UP001153069"/>
    </source>
</evidence>
<feature type="transmembrane region" description="Helical" evidence="2">
    <location>
        <begin position="238"/>
        <end position="254"/>
    </location>
</feature>
<feature type="transmembrane region" description="Helical" evidence="2">
    <location>
        <begin position="155"/>
        <end position="176"/>
    </location>
</feature>
<dbReference type="EMBL" id="CAICTM010001807">
    <property type="protein sequence ID" value="CAB9526317.1"/>
    <property type="molecule type" value="Genomic_DNA"/>
</dbReference>
<keyword evidence="2" id="KW-0472">Membrane</keyword>
<name>A0A9N8HUU0_9STRA</name>
<gene>
    <name evidence="3" type="ORF">SEMRO_1809_G299070.1</name>
</gene>
<feature type="transmembrane region" description="Helical" evidence="2">
    <location>
        <begin position="205"/>
        <end position="226"/>
    </location>
</feature>
<feature type="transmembrane region" description="Helical" evidence="2">
    <location>
        <begin position="71"/>
        <end position="95"/>
    </location>
</feature>
<dbReference type="PANTHER" id="PTHR31610">
    <property type="entry name" value="SLR0360 PROTEIN"/>
    <property type="match status" value="1"/>
</dbReference>
<feature type="transmembrane region" description="Helical" evidence="2">
    <location>
        <begin position="289"/>
        <end position="311"/>
    </location>
</feature>
<feature type="transmembrane region" description="Helical" evidence="2">
    <location>
        <begin position="358"/>
        <end position="378"/>
    </location>
</feature>
<feature type="transmembrane region" description="Helical" evidence="2">
    <location>
        <begin position="414"/>
        <end position="433"/>
    </location>
</feature>
<feature type="transmembrane region" description="Helical" evidence="2">
    <location>
        <begin position="483"/>
        <end position="502"/>
    </location>
</feature>
<sequence length="644" mass="70079">MDEQPASTENSGPPYKNGGFVQQLIDFKNGYSMRGGDWGSLTQIFFDNLSTLLGALFAIQDMRNFGAPIDSINAVIWGKIVPGVGLTMLLGNTYYTWQAIRLTKNWGRPYTAQPYGLNTPAAFAFVFNIMYPVYFANLDEVGPTEAFARAYKVALAANFITGLISTVLAFFGPFILKVVPPAALLVPIAGIGVAFLGLEQVTNSLAAPIVGYNCIMWVFLGWYSGVRLGYGSFRLPEALQVILVGIILGWITGLNQGQTVKDAADLVKWYGPDWSAGDLFADFGLVKDYMGIVIPIGISATATSLMCLVSAKQAGDPYPVRESLIVDGIGTMIASFFGSPFGTVLYIGHPAYKKSGALTGYSLTNGFIYLFLSWFGILALVQSIVNQATIGPIVLFVGLAVNEEALHFIPSRHYAAYVVGLFPSIYDWVVNVSNRSPIQDDYGGNINVTGLSGWFGVLAWKRGALLVSFVWVAMLVKVIDRHWSMAAVWSMIGAAFALFGIIHVPEAGFDTFAQPTWEQCSTVTSCTGEGESEVCTSNAECWDNGEQWMFFLAYLMLAATFALLFVAQKYGNDPTLLPPMVDEESDMAFADWFADAAVDTSKHPATVEEEQEEERSMGTDPLNPKTVEDSPPDSEEDIKMEVSA</sequence>
<dbReference type="OrthoDB" id="8068875at2759"/>
<evidence type="ECO:0000256" key="1">
    <source>
        <dbReference type="SAM" id="MobiDB-lite"/>
    </source>
</evidence>
<dbReference type="Proteomes" id="UP001153069">
    <property type="component" value="Unassembled WGS sequence"/>
</dbReference>
<keyword evidence="4" id="KW-1185">Reference proteome</keyword>
<evidence type="ECO:0000256" key="2">
    <source>
        <dbReference type="SAM" id="Phobius"/>
    </source>
</evidence>